<dbReference type="RefSeq" id="WP_345392924.1">
    <property type="nucleotide sequence ID" value="NZ_BAABLA010000013.1"/>
</dbReference>
<evidence type="ECO:0000256" key="3">
    <source>
        <dbReference type="ARBA" id="ARBA00022692"/>
    </source>
</evidence>
<keyword evidence="3 6" id="KW-0812">Transmembrane</keyword>
<reference evidence="8" key="1">
    <citation type="journal article" date="2019" name="Int. J. Syst. Evol. Microbiol.">
        <title>The Global Catalogue of Microorganisms (GCM) 10K type strain sequencing project: providing services to taxonomists for standard genome sequencing and annotation.</title>
        <authorList>
            <consortium name="The Broad Institute Genomics Platform"/>
            <consortium name="The Broad Institute Genome Sequencing Center for Infectious Disease"/>
            <person name="Wu L."/>
            <person name="Ma J."/>
        </authorList>
    </citation>
    <scope>NUCLEOTIDE SEQUENCE [LARGE SCALE GENOMIC DNA]</scope>
    <source>
        <strain evidence="8">KCTC 32255</strain>
    </source>
</reference>
<dbReference type="EMBL" id="JBHSXX010000001">
    <property type="protein sequence ID" value="MFC6868995.1"/>
    <property type="molecule type" value="Genomic_DNA"/>
</dbReference>
<dbReference type="PIRSF" id="PIRSF035875">
    <property type="entry name" value="RNase_BN"/>
    <property type="match status" value="1"/>
</dbReference>
<feature type="transmembrane region" description="Helical" evidence="6">
    <location>
        <begin position="152"/>
        <end position="174"/>
    </location>
</feature>
<dbReference type="Pfam" id="PF03631">
    <property type="entry name" value="Virul_fac_BrkB"/>
    <property type="match status" value="1"/>
</dbReference>
<sequence length="307" mass="33588">MIGAWRDRVVERLPRRLRVAGRLPVRTVTSSLADRVPGLAAEVAFFSLLSLPALLLMLLGSLGFLAAALGPAGETELHRLVFDVPRTFLTPGTYEWYSGVATDVLREGRAGVMSFGVLLSLWSGSRAAARLIETVAIAYNLEDPRPLWRRRLLALGLTLGGLIVGIAILPIMVIGPRIIGLIIPGSVEQAASGVINVLFWPGMGLVVLLLLVSFYHVAAPWQTPWHRDLPGAVLTVVIWMLAAAGLRFYVTVSLRGDEVFAQLAAPLAVVLWLYVTAFAVLIGAEFNAEIEKMWPHRDFPWQLRRST</sequence>
<evidence type="ECO:0000256" key="4">
    <source>
        <dbReference type="ARBA" id="ARBA00022989"/>
    </source>
</evidence>
<accession>A0ABW2C3T3</accession>
<keyword evidence="2" id="KW-1003">Cell membrane</keyword>
<proteinExistence type="predicted"/>
<keyword evidence="5 6" id="KW-0472">Membrane</keyword>
<dbReference type="PANTHER" id="PTHR30213:SF0">
    <property type="entry name" value="UPF0761 MEMBRANE PROTEIN YIHY"/>
    <property type="match status" value="1"/>
</dbReference>
<keyword evidence="4 6" id="KW-1133">Transmembrane helix</keyword>
<evidence type="ECO:0000313" key="8">
    <source>
        <dbReference type="Proteomes" id="UP001596337"/>
    </source>
</evidence>
<evidence type="ECO:0000256" key="1">
    <source>
        <dbReference type="ARBA" id="ARBA00004651"/>
    </source>
</evidence>
<gene>
    <name evidence="7" type="ORF">ACFQGD_17775</name>
</gene>
<evidence type="ECO:0000313" key="7">
    <source>
        <dbReference type="EMBL" id="MFC6868995.1"/>
    </source>
</evidence>
<feature type="transmembrane region" description="Helical" evidence="6">
    <location>
        <begin position="194"/>
        <end position="217"/>
    </location>
</feature>
<feature type="transmembrane region" description="Helical" evidence="6">
    <location>
        <begin position="262"/>
        <end position="284"/>
    </location>
</feature>
<feature type="transmembrane region" description="Helical" evidence="6">
    <location>
        <begin position="229"/>
        <end position="250"/>
    </location>
</feature>
<dbReference type="InterPro" id="IPR017039">
    <property type="entry name" value="Virul_fac_BrkB"/>
</dbReference>
<comment type="subcellular location">
    <subcellularLocation>
        <location evidence="1">Cell membrane</location>
        <topology evidence="1">Multi-pass membrane protein</topology>
    </subcellularLocation>
</comment>
<dbReference type="Proteomes" id="UP001596337">
    <property type="component" value="Unassembled WGS sequence"/>
</dbReference>
<evidence type="ECO:0000256" key="5">
    <source>
        <dbReference type="ARBA" id="ARBA00023136"/>
    </source>
</evidence>
<evidence type="ECO:0000256" key="6">
    <source>
        <dbReference type="SAM" id="Phobius"/>
    </source>
</evidence>
<protein>
    <submittedName>
        <fullName evidence="7">YihY/virulence factor BrkB family protein</fullName>
    </submittedName>
</protein>
<comment type="caution">
    <text evidence="7">The sequence shown here is derived from an EMBL/GenBank/DDBJ whole genome shotgun (WGS) entry which is preliminary data.</text>
</comment>
<feature type="transmembrane region" description="Helical" evidence="6">
    <location>
        <begin position="44"/>
        <end position="69"/>
    </location>
</feature>
<name>A0ABW2C3T3_9PSEU</name>
<dbReference type="PANTHER" id="PTHR30213">
    <property type="entry name" value="INNER MEMBRANE PROTEIN YHJD"/>
    <property type="match status" value="1"/>
</dbReference>
<keyword evidence="8" id="KW-1185">Reference proteome</keyword>
<evidence type="ECO:0000256" key="2">
    <source>
        <dbReference type="ARBA" id="ARBA00022475"/>
    </source>
</evidence>
<organism evidence="7 8">
    <name type="scientific">Haloechinothrix salitolerans</name>
    <dbReference type="NCBI Taxonomy" id="926830"/>
    <lineage>
        <taxon>Bacteria</taxon>
        <taxon>Bacillati</taxon>
        <taxon>Actinomycetota</taxon>
        <taxon>Actinomycetes</taxon>
        <taxon>Pseudonocardiales</taxon>
        <taxon>Pseudonocardiaceae</taxon>
        <taxon>Haloechinothrix</taxon>
    </lineage>
</organism>